<proteinExistence type="predicted"/>
<dbReference type="CDD" id="cd01948">
    <property type="entry name" value="EAL"/>
    <property type="match status" value="1"/>
</dbReference>
<gene>
    <name evidence="2" type="ORF">J5Y06_11520</name>
</gene>
<reference evidence="2" key="1">
    <citation type="submission" date="2021-03" db="EMBL/GenBank/DDBJ databases">
        <title>Genome sequencing and assembly of Tianweitania sediminis.</title>
        <authorList>
            <person name="Chhetri G."/>
        </authorList>
    </citation>
    <scope>NUCLEOTIDE SEQUENCE</scope>
    <source>
        <strain evidence="2">Z8</strain>
    </source>
</reference>
<organism evidence="2 3">
    <name type="scientific">Tianweitania sediminis</name>
    <dbReference type="NCBI Taxonomy" id="1502156"/>
    <lineage>
        <taxon>Bacteria</taxon>
        <taxon>Pseudomonadati</taxon>
        <taxon>Pseudomonadota</taxon>
        <taxon>Alphaproteobacteria</taxon>
        <taxon>Hyphomicrobiales</taxon>
        <taxon>Phyllobacteriaceae</taxon>
        <taxon>Tianweitania</taxon>
    </lineage>
</organism>
<dbReference type="GO" id="GO:0071111">
    <property type="term" value="F:cyclic-guanylate-specific phosphodiesterase activity"/>
    <property type="evidence" value="ECO:0007669"/>
    <property type="project" value="InterPro"/>
</dbReference>
<dbReference type="PROSITE" id="PS50883">
    <property type="entry name" value="EAL"/>
    <property type="match status" value="1"/>
</dbReference>
<dbReference type="PANTHER" id="PTHR33121:SF76">
    <property type="entry name" value="SIGNALING PROTEIN"/>
    <property type="match status" value="1"/>
</dbReference>
<evidence type="ECO:0000313" key="2">
    <source>
        <dbReference type="EMBL" id="MBP0439279.1"/>
    </source>
</evidence>
<name>A0A8J7UHK2_9HYPH</name>
<dbReference type="RefSeq" id="WP_209335306.1">
    <property type="nucleotide sequence ID" value="NZ_JAGIYY010000003.1"/>
</dbReference>
<dbReference type="SUPFAM" id="SSF141868">
    <property type="entry name" value="EAL domain-like"/>
    <property type="match status" value="1"/>
</dbReference>
<dbReference type="Pfam" id="PF00563">
    <property type="entry name" value="EAL"/>
    <property type="match status" value="1"/>
</dbReference>
<evidence type="ECO:0000313" key="3">
    <source>
        <dbReference type="Proteomes" id="UP000666240"/>
    </source>
</evidence>
<feature type="domain" description="EAL" evidence="1">
    <location>
        <begin position="9"/>
        <end position="266"/>
    </location>
</feature>
<dbReference type="InterPro" id="IPR001633">
    <property type="entry name" value="EAL_dom"/>
</dbReference>
<accession>A0A8J7UHK2</accession>
<keyword evidence="3" id="KW-1185">Reference proteome</keyword>
<dbReference type="Gene3D" id="3.20.20.450">
    <property type="entry name" value="EAL domain"/>
    <property type="match status" value="1"/>
</dbReference>
<evidence type="ECO:0000259" key="1">
    <source>
        <dbReference type="PROSITE" id="PS50883"/>
    </source>
</evidence>
<sequence length="290" mass="31047">MIDATAVSQAILVDEIGLASATFGPFMLKSVFQPIFAAAGDELAPWGAEAKLRPLRDHLPVPSAMIAESMGGEDVIAFEALCRALHLQNYHMIGVDGLSLFCSVDARHASSANRALDELEFLSALVHEVGLPPHLLVCSLAECEKQEKTVLLRLATAIRLHGFSLGVDDFAAGFPALEQVSFIKPDVVKIDGPWFRRVAGVPRATRLLRPLFSGFQDAGAAVLVDGIETASQLDAALEAGAVLVQGPLLGQPMLAGSLFPAAPIERATLTSPQGNVVRLADRRRRMNQRR</sequence>
<protein>
    <submittedName>
        <fullName evidence="2">EAL domain-containing protein</fullName>
    </submittedName>
</protein>
<dbReference type="EMBL" id="JAGIYY010000003">
    <property type="protein sequence ID" value="MBP0439279.1"/>
    <property type="molecule type" value="Genomic_DNA"/>
</dbReference>
<dbReference type="SMART" id="SM00052">
    <property type="entry name" value="EAL"/>
    <property type="match status" value="1"/>
</dbReference>
<dbReference type="InterPro" id="IPR035919">
    <property type="entry name" value="EAL_sf"/>
</dbReference>
<comment type="caution">
    <text evidence="2">The sequence shown here is derived from an EMBL/GenBank/DDBJ whole genome shotgun (WGS) entry which is preliminary data.</text>
</comment>
<dbReference type="AlphaFoldDB" id="A0A8J7UHK2"/>
<dbReference type="Proteomes" id="UP000666240">
    <property type="component" value="Unassembled WGS sequence"/>
</dbReference>
<dbReference type="InterPro" id="IPR050706">
    <property type="entry name" value="Cyclic-di-GMP_PDE-like"/>
</dbReference>
<dbReference type="PANTHER" id="PTHR33121">
    <property type="entry name" value="CYCLIC DI-GMP PHOSPHODIESTERASE PDEF"/>
    <property type="match status" value="1"/>
</dbReference>